<evidence type="ECO:0000313" key="2">
    <source>
        <dbReference type="Proteomes" id="UP001652621"/>
    </source>
</evidence>
<accession>A0A9J7I6B2</accession>
<dbReference type="SMART" id="SM00697">
    <property type="entry name" value="DM8"/>
    <property type="match status" value="1"/>
</dbReference>
<feature type="signal peptide" evidence="1">
    <location>
        <begin position="1"/>
        <end position="23"/>
    </location>
</feature>
<dbReference type="GeneID" id="101888615"/>
<dbReference type="Pfam" id="PF06477">
    <property type="entry name" value="DUF1091"/>
    <property type="match status" value="1"/>
</dbReference>
<dbReference type="eggNOG" id="ENOG502TBCG">
    <property type="taxonomic scope" value="Eukaryota"/>
</dbReference>
<gene>
    <name evidence="3" type="primary">LOC101888615</name>
</gene>
<feature type="chain" id="PRO_5045277200" evidence="1">
    <location>
        <begin position="24"/>
        <end position="187"/>
    </location>
</feature>
<dbReference type="VEuPathDB" id="VectorBase:MDOA006024"/>
<dbReference type="InterPro" id="IPR010512">
    <property type="entry name" value="DUF1091"/>
</dbReference>
<dbReference type="RefSeq" id="XP_005190035.2">
    <property type="nucleotide sequence ID" value="XM_005189978.4"/>
</dbReference>
<keyword evidence="1" id="KW-0732">Signal</keyword>
<name>A0A9J7I6B2_MUSDO</name>
<dbReference type="VEuPathDB" id="VectorBase:MDOMA2_009768"/>
<dbReference type="PANTHER" id="PTHR21112:SF10">
    <property type="entry name" value="CHEMOSENSORY PROTEIN A 87A"/>
    <property type="match status" value="1"/>
</dbReference>
<reference evidence="3" key="1">
    <citation type="submission" date="2025-08" db="UniProtKB">
        <authorList>
            <consortium name="RefSeq"/>
        </authorList>
    </citation>
    <scope>IDENTIFICATION</scope>
    <source>
        <strain evidence="3">Aabys</strain>
        <tissue evidence="3">Whole body</tissue>
    </source>
</reference>
<evidence type="ECO:0000256" key="1">
    <source>
        <dbReference type="SAM" id="SignalP"/>
    </source>
</evidence>
<evidence type="ECO:0000313" key="3">
    <source>
        <dbReference type="RefSeq" id="XP_005190035.2"/>
    </source>
</evidence>
<dbReference type="VEuPathDB" id="VectorBase:MDOMA2_006197"/>
<organism evidence="2 3">
    <name type="scientific">Musca domestica</name>
    <name type="common">House fly</name>
    <dbReference type="NCBI Taxonomy" id="7370"/>
    <lineage>
        <taxon>Eukaryota</taxon>
        <taxon>Metazoa</taxon>
        <taxon>Ecdysozoa</taxon>
        <taxon>Arthropoda</taxon>
        <taxon>Hexapoda</taxon>
        <taxon>Insecta</taxon>
        <taxon>Pterygota</taxon>
        <taxon>Neoptera</taxon>
        <taxon>Endopterygota</taxon>
        <taxon>Diptera</taxon>
        <taxon>Brachycera</taxon>
        <taxon>Muscomorpha</taxon>
        <taxon>Muscoidea</taxon>
        <taxon>Muscidae</taxon>
        <taxon>Musca</taxon>
    </lineage>
</organism>
<proteinExistence type="predicted"/>
<protein>
    <submittedName>
        <fullName evidence="3">Uncharacterized protein LOC101888615</fullName>
    </submittedName>
</protein>
<dbReference type="PANTHER" id="PTHR21112">
    <property type="entry name" value="CHEMOSENSORY PROTEIN A 29A-RELATED"/>
    <property type="match status" value="1"/>
</dbReference>
<dbReference type="Proteomes" id="UP001652621">
    <property type="component" value="Unplaced"/>
</dbReference>
<dbReference type="OrthoDB" id="7911967at2759"/>
<sequence>MVSKFHIFLGIWLLQVFVAPIQADGEKKKLKIVLDKLEKEIDAEHLVKTELKFEKAEGDDEVKINGVVDQLVDFDDNYKITFDISHSDEQDGEYKTVLSTPQKGICEVMQTHYKKFFYESLKEHCNAPDPDVCPVTKEKYEVKDYPLDSSKFQNYLRPGFYRVVATVLHNEEEVLKYRVESHTEEEA</sequence>
<keyword evidence="2" id="KW-1185">Reference proteome</keyword>